<dbReference type="Gene3D" id="3.60.130.10">
    <property type="entry name" value="Clavaminate synthase-like"/>
    <property type="match status" value="1"/>
</dbReference>
<dbReference type="SUPFAM" id="SSF51197">
    <property type="entry name" value="Clavaminate synthase-like"/>
    <property type="match status" value="1"/>
</dbReference>
<evidence type="ECO:0000256" key="3">
    <source>
        <dbReference type="ARBA" id="ARBA00023194"/>
    </source>
</evidence>
<dbReference type="GO" id="GO:0016706">
    <property type="term" value="F:2-oxoglutarate-dependent dioxygenase activity"/>
    <property type="evidence" value="ECO:0007669"/>
    <property type="project" value="UniProtKB-ARBA"/>
</dbReference>
<keyword evidence="3" id="KW-0045">Antibiotic biosynthesis</keyword>
<evidence type="ECO:0000313" key="7">
    <source>
        <dbReference type="Proteomes" id="UP000011988"/>
    </source>
</evidence>
<comment type="caution">
    <text evidence="6">The sequence shown here is derived from an EMBL/GenBank/DDBJ whole genome shotgun (WGS) entry which is preliminary data.</text>
</comment>
<dbReference type="OrthoDB" id="9769888at2"/>
<dbReference type="Pfam" id="PF02668">
    <property type="entry name" value="TauD"/>
    <property type="match status" value="1"/>
</dbReference>
<gene>
    <name evidence="6" type="ORF">LEP1GSC194_4016</name>
</gene>
<evidence type="ECO:0000256" key="1">
    <source>
        <dbReference type="ARBA" id="ARBA00001954"/>
    </source>
</evidence>
<dbReference type="PATRIC" id="fig|1218565.3.peg.721"/>
<protein>
    <submittedName>
        <fullName evidence="6">Taurine catabolism dioxygenase, TauD/TfdA family</fullName>
    </submittedName>
</protein>
<evidence type="ECO:0000259" key="5">
    <source>
        <dbReference type="Pfam" id="PF02668"/>
    </source>
</evidence>
<name>M6DEV2_9LEPT</name>
<dbReference type="PANTHER" id="PTHR10696:SF56">
    <property type="entry name" value="TAUD_TFDA-LIKE DOMAIN-CONTAINING PROTEIN"/>
    <property type="match status" value="1"/>
</dbReference>
<keyword evidence="6" id="KW-0223">Dioxygenase</keyword>
<dbReference type="RefSeq" id="WP_020772247.1">
    <property type="nucleotide sequence ID" value="NZ_ANIK01000012.1"/>
</dbReference>
<proteinExistence type="predicted"/>
<comment type="cofactor">
    <cofactor evidence="1">
        <name>Fe(2+)</name>
        <dbReference type="ChEBI" id="CHEBI:29033"/>
    </cofactor>
</comment>
<evidence type="ECO:0000256" key="4">
    <source>
        <dbReference type="SAM" id="MobiDB-lite"/>
    </source>
</evidence>
<dbReference type="EMBL" id="ANIK01000012">
    <property type="protein sequence ID" value="EMJ97050.1"/>
    <property type="molecule type" value="Genomic_DNA"/>
</dbReference>
<dbReference type="PANTHER" id="PTHR10696">
    <property type="entry name" value="GAMMA-BUTYROBETAINE HYDROXYLASE-RELATED"/>
    <property type="match status" value="1"/>
</dbReference>
<dbReference type="InterPro" id="IPR042098">
    <property type="entry name" value="TauD-like_sf"/>
</dbReference>
<keyword evidence="2" id="KW-0560">Oxidoreductase</keyword>
<feature type="region of interest" description="Disordered" evidence="4">
    <location>
        <begin position="1"/>
        <end position="45"/>
    </location>
</feature>
<dbReference type="AlphaFoldDB" id="M6DEV2"/>
<dbReference type="GO" id="GO:0017000">
    <property type="term" value="P:antibiotic biosynthetic process"/>
    <property type="evidence" value="ECO:0007669"/>
    <property type="project" value="UniProtKB-KW"/>
</dbReference>
<dbReference type="InterPro" id="IPR003819">
    <property type="entry name" value="TauD/TfdA-like"/>
</dbReference>
<evidence type="ECO:0000256" key="2">
    <source>
        <dbReference type="ARBA" id="ARBA00023002"/>
    </source>
</evidence>
<dbReference type="InterPro" id="IPR050411">
    <property type="entry name" value="AlphaKG_dependent_hydroxylases"/>
</dbReference>
<reference evidence="6 7" key="1">
    <citation type="submission" date="2013-01" db="EMBL/GenBank/DDBJ databases">
        <authorList>
            <person name="Harkins D.M."/>
            <person name="Durkin A.S."/>
            <person name="Brinkac L.M."/>
            <person name="Haft D.H."/>
            <person name="Selengut J.D."/>
            <person name="Sanka R."/>
            <person name="DePew J."/>
            <person name="Purushe J."/>
            <person name="Galloway R.L."/>
            <person name="Vinetz J.M."/>
            <person name="Sutton G.G."/>
            <person name="Nierman W.C."/>
            <person name="Fouts D.E."/>
        </authorList>
    </citation>
    <scope>NUCLEOTIDE SEQUENCE [LARGE SCALE GENOMIC DNA]</scope>
    <source>
        <strain evidence="6 7">79601</strain>
    </source>
</reference>
<sequence length="387" mass="45099">MAANTFSKPKTKNKTRPKPKTQTSSDKKTKSKTAPPFGGLSKGFIDPKNPLPVVYQPNSENEKNKAALIRWIKTNKRVLNEDIKEYGAILFRGFDVFTPQDFEDVILNVDPNLKNNYLGTSPRNQVTKYTFTATELPPAYPIMQHAEMSFLDSPPRKLFFYCGKAPGKFGETPITDLRKVLNDVPASIREKFEKEKIRYSRVYDGPSNRSRFQFWKTKRWDEMFQTKDRNEVEKISKKQNFKTEWFGEDNLRLINTTLAIRKHPEFKSLAWHNHSQVFHIDAARKEYWRIFARQKTIRGFLVGIALEILTSIKKITTQKEYLDTHCTYGDGQEISTRELTRIQDAFWNHMSLFSWQNGDVLVIDNYSVSHGRHPFTGPRKIFVAWAD</sequence>
<accession>M6DEV2</accession>
<dbReference type="Proteomes" id="UP000011988">
    <property type="component" value="Unassembled WGS sequence"/>
</dbReference>
<feature type="domain" description="TauD/TfdA-like" evidence="5">
    <location>
        <begin position="70"/>
        <end position="385"/>
    </location>
</feature>
<evidence type="ECO:0000313" key="6">
    <source>
        <dbReference type="EMBL" id="EMJ97050.1"/>
    </source>
</evidence>
<organism evidence="6 7">
    <name type="scientific">Leptospira alstonii serovar Sichuan str. 79601</name>
    <dbReference type="NCBI Taxonomy" id="1218565"/>
    <lineage>
        <taxon>Bacteria</taxon>
        <taxon>Pseudomonadati</taxon>
        <taxon>Spirochaetota</taxon>
        <taxon>Spirochaetia</taxon>
        <taxon>Leptospirales</taxon>
        <taxon>Leptospiraceae</taxon>
        <taxon>Leptospira</taxon>
    </lineage>
</organism>
<feature type="compositionally biased region" description="Basic residues" evidence="4">
    <location>
        <begin position="9"/>
        <end position="19"/>
    </location>
</feature>